<sequence>MGCGSSNYKPPKFNPDRFSTLKEVQTAIQQAGLESSNLIFGIDYTGSNNVTGARTFGGKCLHDLSVKNPYMEVIEILGETLEPFDDDHLIPAYGFGDEKSRDLTVMPFYPDRPCDGFQEVLRRYQEITPTIDLCGPTDFAPLIYEAIRIVKETKQYHILVIVTDGQVNSEKRTIDAIVEASKTALSIVCIGVGDGPWDLMETFDDRIPRRVFDNFQFVDFHEVKQRHRNNFIPAFALSCLMEIPDQYLAIKKLGYLDSLT</sequence>
<comment type="caution">
    <text evidence="2">The sequence shown here is derived from an EMBL/GenBank/DDBJ whole genome shotgun (WGS) entry which is preliminary data.</text>
</comment>
<dbReference type="Gene3D" id="3.40.50.410">
    <property type="entry name" value="von Willebrand factor, type A domain"/>
    <property type="match status" value="1"/>
</dbReference>
<name>A0ABQ9XW03_9EUKA</name>
<evidence type="ECO:0000313" key="3">
    <source>
        <dbReference type="Proteomes" id="UP001281761"/>
    </source>
</evidence>
<dbReference type="GO" id="GO:0061630">
    <property type="term" value="F:ubiquitin protein ligase activity"/>
    <property type="evidence" value="ECO:0007669"/>
    <property type="project" value="UniProtKB-EC"/>
</dbReference>
<organism evidence="2 3">
    <name type="scientific">Blattamonas nauphoetae</name>
    <dbReference type="NCBI Taxonomy" id="2049346"/>
    <lineage>
        <taxon>Eukaryota</taxon>
        <taxon>Metamonada</taxon>
        <taxon>Preaxostyla</taxon>
        <taxon>Oxymonadida</taxon>
        <taxon>Blattamonas</taxon>
    </lineage>
</organism>
<dbReference type="SUPFAM" id="SSF53300">
    <property type="entry name" value="vWA-like"/>
    <property type="match status" value="1"/>
</dbReference>
<keyword evidence="2" id="KW-0012">Acyltransferase</keyword>
<dbReference type="PANTHER" id="PTHR45751:SF11">
    <property type="entry name" value="COPINE FAMILY PROTEIN 2"/>
    <property type="match status" value="1"/>
</dbReference>
<keyword evidence="2" id="KW-0808">Transferase</keyword>
<dbReference type="InterPro" id="IPR036465">
    <property type="entry name" value="vWFA_dom_sf"/>
</dbReference>
<dbReference type="InterPro" id="IPR002035">
    <property type="entry name" value="VWF_A"/>
</dbReference>
<dbReference type="Pfam" id="PF07002">
    <property type="entry name" value="Copine"/>
    <property type="match status" value="1"/>
</dbReference>
<evidence type="ECO:0000313" key="2">
    <source>
        <dbReference type="EMBL" id="KAK2955667.1"/>
    </source>
</evidence>
<feature type="domain" description="VWFA" evidence="1">
    <location>
        <begin position="35"/>
        <end position="222"/>
    </location>
</feature>
<accession>A0ABQ9XW03</accession>
<dbReference type="EC" id="2.3.2.27" evidence="2"/>
<dbReference type="Proteomes" id="UP001281761">
    <property type="component" value="Unassembled WGS sequence"/>
</dbReference>
<dbReference type="InterPro" id="IPR010734">
    <property type="entry name" value="Copine_C"/>
</dbReference>
<proteinExistence type="predicted"/>
<evidence type="ECO:0000259" key="1">
    <source>
        <dbReference type="SMART" id="SM00327"/>
    </source>
</evidence>
<gene>
    <name evidence="2" type="ORF">BLNAU_9357</name>
</gene>
<reference evidence="2 3" key="1">
    <citation type="journal article" date="2022" name="bioRxiv">
        <title>Genomics of Preaxostyla Flagellates Illuminates Evolutionary Transitions and the Path Towards Mitochondrial Loss.</title>
        <authorList>
            <person name="Novak L.V.F."/>
            <person name="Treitli S.C."/>
            <person name="Pyrih J."/>
            <person name="Halakuc P."/>
            <person name="Pipaliya S.V."/>
            <person name="Vacek V."/>
            <person name="Brzon O."/>
            <person name="Soukal P."/>
            <person name="Eme L."/>
            <person name="Dacks J.B."/>
            <person name="Karnkowska A."/>
            <person name="Elias M."/>
            <person name="Hampl V."/>
        </authorList>
    </citation>
    <scope>NUCLEOTIDE SEQUENCE [LARGE SCALE GENOMIC DNA]</scope>
    <source>
        <strain evidence="2">NAU3</strain>
        <tissue evidence="2">Gut</tissue>
    </source>
</reference>
<dbReference type="EMBL" id="JARBJD010000064">
    <property type="protein sequence ID" value="KAK2955667.1"/>
    <property type="molecule type" value="Genomic_DNA"/>
</dbReference>
<protein>
    <submittedName>
        <fullName evidence="2">E3 ubiquitin-protein ligase RGLG4</fullName>
        <ecNumber evidence="2">2.3.2.27</ecNumber>
    </submittedName>
</protein>
<dbReference type="SMART" id="SM00327">
    <property type="entry name" value="VWA"/>
    <property type="match status" value="1"/>
</dbReference>
<keyword evidence="3" id="KW-1185">Reference proteome</keyword>
<dbReference type="InterPro" id="IPR052079">
    <property type="entry name" value="E3_ligase/Copine_domain"/>
</dbReference>
<dbReference type="PANTHER" id="PTHR45751">
    <property type="entry name" value="COPINE FAMILY PROTEIN 1"/>
    <property type="match status" value="1"/>
</dbReference>